<evidence type="ECO:0000256" key="1">
    <source>
        <dbReference type="SAM" id="MobiDB-lite"/>
    </source>
</evidence>
<reference evidence="3 4" key="1">
    <citation type="submission" date="2020-07" db="EMBL/GenBank/DDBJ databases">
        <title>Sequencing the genomes of 1000 actinobacteria strains.</title>
        <authorList>
            <person name="Klenk H.-P."/>
        </authorList>
    </citation>
    <scope>NUCLEOTIDE SEQUENCE [LARGE SCALE GENOMIC DNA]</scope>
    <source>
        <strain evidence="3 4">DSM 24482</strain>
    </source>
</reference>
<dbReference type="EMBL" id="JACCBK010000001">
    <property type="protein sequence ID" value="NYD86623.1"/>
    <property type="molecule type" value="Genomic_DNA"/>
</dbReference>
<proteinExistence type="predicted"/>
<dbReference type="AlphaFoldDB" id="A0A7Y9FG92"/>
<comment type="caution">
    <text evidence="3">The sequence shown here is derived from an EMBL/GenBank/DDBJ whole genome shotgun (WGS) entry which is preliminary data.</text>
</comment>
<organism evidence="3 4">
    <name type="scientific">Cellulomonas oligotrophica</name>
    <dbReference type="NCBI Taxonomy" id="931536"/>
    <lineage>
        <taxon>Bacteria</taxon>
        <taxon>Bacillati</taxon>
        <taxon>Actinomycetota</taxon>
        <taxon>Actinomycetes</taxon>
        <taxon>Micrococcales</taxon>
        <taxon>Cellulomonadaceae</taxon>
        <taxon>Cellulomonas</taxon>
    </lineage>
</organism>
<keyword evidence="5" id="KW-1185">Reference proteome</keyword>
<feature type="compositionally biased region" description="Low complexity" evidence="1">
    <location>
        <begin position="96"/>
        <end position="105"/>
    </location>
</feature>
<feature type="region of interest" description="Disordered" evidence="1">
    <location>
        <begin position="71"/>
        <end position="105"/>
    </location>
</feature>
<evidence type="ECO:0000313" key="4">
    <source>
        <dbReference type="Proteomes" id="UP000577956"/>
    </source>
</evidence>
<protein>
    <submittedName>
        <fullName evidence="3">Uncharacterized protein</fullName>
    </submittedName>
</protein>
<dbReference type="Proteomes" id="UP000618382">
    <property type="component" value="Unassembled WGS sequence"/>
</dbReference>
<feature type="compositionally biased region" description="Low complexity" evidence="1">
    <location>
        <begin position="71"/>
        <end position="84"/>
    </location>
</feature>
<sequence>MTDLGDLLSAAEDGVARAHGAGAPDDVLAVTRLRVRRRRVVRHAREGALGAVATLAIGWVVWAHPAPQVGPAVPTPTSSTAPTPTTAPTPAPTPSATPTATPRTPTVQVAGLPMLVQATEDDLSGAAPGTGLALWSEQPQDPSFLLVGATGPMHLLLVEPDGEVLYLTPVPAGWSQVRDWQRGATTAVLHRQADQEEHLAEVDLLSGEVRGEVPADSWPGALDPWSVPGAISPDGAAYVDLDQQDLTVVRDGATVVLQVQGYHCLAVGWSDATHVLVRCIDRQPEGAAPTSADGVTLHLVDARTGVVVESRTLGDGEAYPTQVGVLTDDGTVVTATGTVGVEPPDRTSVCGTALTAFDGLDAVRTVREGAPADVSWPALGATGRSLLVEGGEGCPSEMSLSSLQAVDLESGALTAVLPRSTSPDGPVGLFDWQRAVD</sequence>
<dbReference type="EMBL" id="BONN01000004">
    <property type="protein sequence ID" value="GIG32488.1"/>
    <property type="molecule type" value="Genomic_DNA"/>
</dbReference>
<accession>A0A7Y9FG92</accession>
<name>A0A7Y9FG92_9CELL</name>
<feature type="compositionally biased region" description="Pro residues" evidence="1">
    <location>
        <begin position="85"/>
        <end position="95"/>
    </location>
</feature>
<dbReference type="InterPro" id="IPR011044">
    <property type="entry name" value="Quino_amine_DH_bsu"/>
</dbReference>
<evidence type="ECO:0000313" key="2">
    <source>
        <dbReference type="EMBL" id="GIG32488.1"/>
    </source>
</evidence>
<evidence type="ECO:0000313" key="3">
    <source>
        <dbReference type="EMBL" id="NYD86623.1"/>
    </source>
</evidence>
<evidence type="ECO:0000313" key="5">
    <source>
        <dbReference type="Proteomes" id="UP000618382"/>
    </source>
</evidence>
<dbReference type="Proteomes" id="UP000577956">
    <property type="component" value="Unassembled WGS sequence"/>
</dbReference>
<reference evidence="2 5" key="2">
    <citation type="submission" date="2021-01" db="EMBL/GenBank/DDBJ databases">
        <title>Whole genome shotgun sequence of Cellulomonas oligotrophica NBRC 109435.</title>
        <authorList>
            <person name="Komaki H."/>
            <person name="Tamura T."/>
        </authorList>
    </citation>
    <scope>NUCLEOTIDE SEQUENCE [LARGE SCALE GENOMIC DNA]</scope>
    <source>
        <strain evidence="2 5">NBRC 109435</strain>
    </source>
</reference>
<dbReference type="RefSeq" id="WP_140458217.1">
    <property type="nucleotide sequence ID" value="NZ_BAABFI010000001.1"/>
</dbReference>
<dbReference type="SUPFAM" id="SSF50969">
    <property type="entry name" value="YVTN repeat-like/Quinoprotein amine dehydrogenase"/>
    <property type="match status" value="1"/>
</dbReference>
<gene>
    <name evidence="3" type="ORF">BKA21_002172</name>
    <name evidence="2" type="ORF">Col01nite_16470</name>
</gene>